<accession>A0A834M5S0</accession>
<comment type="similarity">
    <text evidence="1">Belongs to the RRN3 family.</text>
</comment>
<dbReference type="OrthoDB" id="26970at2759"/>
<dbReference type="PANTHER" id="PTHR12790">
    <property type="entry name" value="TRANSCRIPTION INITIATION FACTOR IA RRN3"/>
    <property type="match status" value="1"/>
</dbReference>
<evidence type="ECO:0000313" key="2">
    <source>
        <dbReference type="EMBL" id="KAF7267870.1"/>
    </source>
</evidence>
<keyword evidence="3" id="KW-1185">Reference proteome</keyword>
<dbReference type="GO" id="GO:0005634">
    <property type="term" value="C:nucleus"/>
    <property type="evidence" value="ECO:0007669"/>
    <property type="project" value="TreeGrafter"/>
</dbReference>
<dbReference type="EMBL" id="JAACXV010014377">
    <property type="protein sequence ID" value="KAF7267870.1"/>
    <property type="molecule type" value="Genomic_DNA"/>
</dbReference>
<dbReference type="Proteomes" id="UP000625711">
    <property type="component" value="Unassembled WGS sequence"/>
</dbReference>
<dbReference type="GO" id="GO:0006361">
    <property type="term" value="P:transcription initiation at RNA polymerase I promoter"/>
    <property type="evidence" value="ECO:0007669"/>
    <property type="project" value="InterPro"/>
</dbReference>
<gene>
    <name evidence="2" type="ORF">GWI33_018951</name>
</gene>
<reference evidence="2" key="1">
    <citation type="submission" date="2020-08" db="EMBL/GenBank/DDBJ databases">
        <title>Genome sequencing and assembly of the red palm weevil Rhynchophorus ferrugineus.</title>
        <authorList>
            <person name="Dias G.B."/>
            <person name="Bergman C.M."/>
            <person name="Manee M."/>
        </authorList>
    </citation>
    <scope>NUCLEOTIDE SEQUENCE</scope>
    <source>
        <strain evidence="2">AA-2017</strain>
        <tissue evidence="2">Whole larva</tissue>
    </source>
</reference>
<dbReference type="AlphaFoldDB" id="A0A834M5S0"/>
<proteinExistence type="inferred from homology"/>
<dbReference type="GO" id="GO:0001181">
    <property type="term" value="F:RNA polymerase I general transcription initiation factor activity"/>
    <property type="evidence" value="ECO:0007669"/>
    <property type="project" value="InterPro"/>
</dbReference>
<dbReference type="Pfam" id="PF05327">
    <property type="entry name" value="RRN3"/>
    <property type="match status" value="1"/>
</dbReference>
<name>A0A834M5S0_RHYFE</name>
<dbReference type="GO" id="GO:0001042">
    <property type="term" value="F:RNA polymerase I core binding"/>
    <property type="evidence" value="ECO:0007669"/>
    <property type="project" value="TreeGrafter"/>
</dbReference>
<protein>
    <recommendedName>
        <fullName evidence="4">RNA polymerase I-specific transcription initiation factor RRN3</fullName>
    </recommendedName>
</protein>
<dbReference type="InterPro" id="IPR007991">
    <property type="entry name" value="RNA_pol_I_trans_ini_fac_RRN3"/>
</dbReference>
<comment type="caution">
    <text evidence="2">The sequence shown here is derived from an EMBL/GenBank/DDBJ whole genome shotgun (WGS) entry which is preliminary data.</text>
</comment>
<evidence type="ECO:0000256" key="1">
    <source>
        <dbReference type="ARBA" id="ARBA00010098"/>
    </source>
</evidence>
<evidence type="ECO:0000313" key="3">
    <source>
        <dbReference type="Proteomes" id="UP000625711"/>
    </source>
</evidence>
<organism evidence="2 3">
    <name type="scientific">Rhynchophorus ferrugineus</name>
    <name type="common">Red palm weevil</name>
    <name type="synonym">Curculio ferrugineus</name>
    <dbReference type="NCBI Taxonomy" id="354439"/>
    <lineage>
        <taxon>Eukaryota</taxon>
        <taxon>Metazoa</taxon>
        <taxon>Ecdysozoa</taxon>
        <taxon>Arthropoda</taxon>
        <taxon>Hexapoda</taxon>
        <taxon>Insecta</taxon>
        <taxon>Pterygota</taxon>
        <taxon>Neoptera</taxon>
        <taxon>Endopterygota</taxon>
        <taxon>Coleoptera</taxon>
        <taxon>Polyphaga</taxon>
        <taxon>Cucujiformia</taxon>
        <taxon>Curculionidae</taxon>
        <taxon>Dryophthorinae</taxon>
        <taxon>Rhynchophorus</taxon>
    </lineage>
</organism>
<evidence type="ECO:0008006" key="4">
    <source>
        <dbReference type="Google" id="ProtNLM"/>
    </source>
</evidence>
<sequence length="599" mass="68942">MSLKSGRSRSSTGTPSILKKNSTLKKRLSELVNASPKVRFQLPHAKKVQTILSEYIQTNDPKQYLSLVCFIRDAELPDKDISDLLVEATECISLLNQDLRLFVEALLSVRWTDRNETVVTEYQSFIVNLLSAHNYHTKIVIDSLVSQFLPGQTRVNGQLSQVITTNYVELHKLINILLKVVPMSKDFLRQSIIKYYPYYNKPLIFQQSYLKNLLSIIRYQPSFRPDILHLIFSKLVIMDVNAPKEIIEQKMEDEDMFPMDDIKSVKTIQTTYTLVDRGELGTSLDTCMDMVLDYILEECNDDQGNLDWSKTKNLYRDLVSVFDKVVLPTYGTHHVQFIMFVLCSLKPALTEAFLNHLWRNVCDLNVPVVLRQAAVSYVASLVARALFVPLSMLKGTLQQMAEWIHSYAAHQDGLDSVNTDVRVHLVFYSVCQSLFYIVAFRHKDLVASRKDVAFLQSLQLGKMVTGRLNPLRVCQPAVVKNFAAVTRQYQLAYCYTVIDHNERNNLPTIHQDGKGARLISDNLLTDFFPFDPYILEQSSRKVQPHYRDYHEEMWSHSSEVDHKENQEDDDFLDNSHEFTSTNARNKFSYGSSPGFKFKA</sequence>
<dbReference type="PANTHER" id="PTHR12790:SF0">
    <property type="entry name" value="RNA POLYMERASE I-SPECIFIC TRANSCRIPTION INITIATION FACTOR RRN3-RELATED"/>
    <property type="match status" value="1"/>
</dbReference>